<evidence type="ECO:0000313" key="2">
    <source>
        <dbReference type="Proteomes" id="UP001145114"/>
    </source>
</evidence>
<organism evidence="1 2">
    <name type="scientific">Spiromyces aspiralis</name>
    <dbReference type="NCBI Taxonomy" id="68401"/>
    <lineage>
        <taxon>Eukaryota</taxon>
        <taxon>Fungi</taxon>
        <taxon>Fungi incertae sedis</taxon>
        <taxon>Zoopagomycota</taxon>
        <taxon>Kickxellomycotina</taxon>
        <taxon>Kickxellomycetes</taxon>
        <taxon>Kickxellales</taxon>
        <taxon>Kickxellaceae</taxon>
        <taxon>Spiromyces</taxon>
    </lineage>
</organism>
<protein>
    <submittedName>
        <fullName evidence="1">Uncharacterized protein</fullName>
    </submittedName>
</protein>
<proteinExistence type="predicted"/>
<dbReference type="Proteomes" id="UP001145114">
    <property type="component" value="Unassembled WGS sequence"/>
</dbReference>
<gene>
    <name evidence="1" type="ORF">EV182_001771</name>
</gene>
<accession>A0ACC1HSN4</accession>
<comment type="caution">
    <text evidence="1">The sequence shown here is derived from an EMBL/GenBank/DDBJ whole genome shotgun (WGS) entry which is preliminary data.</text>
</comment>
<keyword evidence="2" id="KW-1185">Reference proteome</keyword>
<reference evidence="1" key="1">
    <citation type="submission" date="2022-06" db="EMBL/GenBank/DDBJ databases">
        <title>Phylogenomic reconstructions and comparative analyses of Kickxellomycotina fungi.</title>
        <authorList>
            <person name="Reynolds N.K."/>
            <person name="Stajich J.E."/>
            <person name="Barry K."/>
            <person name="Grigoriev I.V."/>
            <person name="Crous P."/>
            <person name="Smith M.E."/>
        </authorList>
    </citation>
    <scope>NUCLEOTIDE SEQUENCE</scope>
    <source>
        <strain evidence="1">RSA 2271</strain>
    </source>
</reference>
<dbReference type="EMBL" id="JAMZIH010000297">
    <property type="protein sequence ID" value="KAJ1679574.1"/>
    <property type="molecule type" value="Genomic_DNA"/>
</dbReference>
<name>A0ACC1HSN4_9FUNG</name>
<evidence type="ECO:0000313" key="1">
    <source>
        <dbReference type="EMBL" id="KAJ1679574.1"/>
    </source>
</evidence>
<sequence>MYLWLQPKLFDQRSIRSELALKDSVACDHSMSLVDQIYQTVVELRQARKLPVGMILSVAAMTLADGQPALLLTLNKTVHHPLYILPGVSPKSAHPKPPHFSPSRKRGRSGSGNDDSEDVLSQALSARLDNWLDDWLLVQDRAQHRLTSDMVFIRRGSYSSACVPRPRDKNSADMAKNDPKAAKMARLGITVHTHHEATIQPTEQQARCLSKLNLDMKIATKAKAPSLDDSALMPSTIQGVDGGNLFSMMMMMGSTDNIFGTSSGKTDDLTLSLGGSEGGTIDPMLVGLDSTLDQINAQSEAVTSGASTESILAPSAASVPSAEQEEAVQPSSHSPPPPTVGGKWKPRGSAFTPCATKVHRSVSLGNQNIDSVMTSAPHDVTLSAPPARRIKSLNFANLASPPQQQQQQQHLFEDNLPMLSSNIGGIGVDKLAACIDAHHSTHQAHPSSIMPSFMNFDPFSNLQGTNFAQKVPGGGNGGGWPSDQWFLRFNPFDAAAAPTTTTSDCPSLSDVNSDNPGWPSGRPLEVDLVMPDRATLYFSL</sequence>